<evidence type="ECO:0000256" key="7">
    <source>
        <dbReference type="ARBA" id="ARBA00022519"/>
    </source>
</evidence>
<feature type="region of interest" description="Disordered" evidence="13">
    <location>
        <begin position="59"/>
        <end position="80"/>
    </location>
</feature>
<evidence type="ECO:0000256" key="2">
    <source>
        <dbReference type="ARBA" id="ARBA00004377"/>
    </source>
</evidence>
<sequence length="80" mass="9082">MFFDSFADFIHMGGHAVFVWSCYGIVLVSLVVTYVFSVRGVDRSKKMLDGYYRRTARRDGENGENAFSNPNVSTSRSTEE</sequence>
<dbReference type="AlphaFoldDB" id="A0A545T2I8"/>
<dbReference type="PANTHER" id="PTHR37531:SF1">
    <property type="entry name" value="HEME EXPORTER PROTEIN D"/>
    <property type="match status" value="1"/>
</dbReference>
<keyword evidence="9 12" id="KW-0201">Cytochrome c-type biogenesis</keyword>
<organism evidence="14 15">
    <name type="scientific">Aliikangiella marina</name>
    <dbReference type="NCBI Taxonomy" id="1712262"/>
    <lineage>
        <taxon>Bacteria</taxon>
        <taxon>Pseudomonadati</taxon>
        <taxon>Pseudomonadota</taxon>
        <taxon>Gammaproteobacteria</taxon>
        <taxon>Oceanospirillales</taxon>
        <taxon>Pleioneaceae</taxon>
        <taxon>Aliikangiella</taxon>
    </lineage>
</organism>
<dbReference type="OrthoDB" id="9815607at2"/>
<evidence type="ECO:0000256" key="11">
    <source>
        <dbReference type="ARBA" id="ARBA00023136"/>
    </source>
</evidence>
<name>A0A545T2I8_9GAMM</name>
<comment type="similarity">
    <text evidence="3 12">Belongs to the CcmD/CycX/HelD family.</text>
</comment>
<dbReference type="GO" id="GO:0015886">
    <property type="term" value="P:heme transport"/>
    <property type="evidence" value="ECO:0007669"/>
    <property type="project" value="InterPro"/>
</dbReference>
<evidence type="ECO:0000256" key="8">
    <source>
        <dbReference type="ARBA" id="ARBA00022692"/>
    </source>
</evidence>
<dbReference type="PANTHER" id="PTHR37531">
    <property type="entry name" value="HEME EXPORTER PROTEIN D"/>
    <property type="match status" value="1"/>
</dbReference>
<evidence type="ECO:0000256" key="1">
    <source>
        <dbReference type="ARBA" id="ARBA00002442"/>
    </source>
</evidence>
<protein>
    <recommendedName>
        <fullName evidence="4 12">Heme exporter protein D</fullName>
    </recommendedName>
</protein>
<dbReference type="RefSeq" id="WP_142943826.1">
    <property type="nucleotide sequence ID" value="NZ_VIKR01000006.1"/>
</dbReference>
<evidence type="ECO:0000313" key="14">
    <source>
        <dbReference type="EMBL" id="TQV71428.1"/>
    </source>
</evidence>
<proteinExistence type="inferred from homology"/>
<dbReference type="GO" id="GO:0017004">
    <property type="term" value="P:cytochrome complex assembly"/>
    <property type="evidence" value="ECO:0007669"/>
    <property type="project" value="UniProtKB-KW"/>
</dbReference>
<feature type="transmembrane region" description="Helical" evidence="12">
    <location>
        <begin position="12"/>
        <end position="37"/>
    </location>
</feature>
<evidence type="ECO:0000313" key="15">
    <source>
        <dbReference type="Proteomes" id="UP000317839"/>
    </source>
</evidence>
<evidence type="ECO:0000256" key="13">
    <source>
        <dbReference type="SAM" id="MobiDB-lite"/>
    </source>
</evidence>
<evidence type="ECO:0000256" key="12">
    <source>
        <dbReference type="RuleBase" id="RU363101"/>
    </source>
</evidence>
<dbReference type="InterPro" id="IPR052075">
    <property type="entry name" value="Heme_exporter_D"/>
</dbReference>
<keyword evidence="7 12" id="KW-0997">Cell inner membrane</keyword>
<dbReference type="Proteomes" id="UP000317839">
    <property type="component" value="Unassembled WGS sequence"/>
</dbReference>
<keyword evidence="6 12" id="KW-1003">Cell membrane</keyword>
<dbReference type="GO" id="GO:1903607">
    <property type="term" value="P:cytochrome c biosynthetic process"/>
    <property type="evidence" value="ECO:0007669"/>
    <property type="project" value="TreeGrafter"/>
</dbReference>
<keyword evidence="15" id="KW-1185">Reference proteome</keyword>
<dbReference type="GO" id="GO:0005886">
    <property type="term" value="C:plasma membrane"/>
    <property type="evidence" value="ECO:0007669"/>
    <property type="project" value="UniProtKB-SubCell"/>
</dbReference>
<keyword evidence="5 12" id="KW-0813">Transport</keyword>
<comment type="function">
    <text evidence="1 12">Required for the export of heme to the periplasm for the biogenesis of c-type cytochromes.</text>
</comment>
<gene>
    <name evidence="14" type="primary">ccmD</name>
    <name evidence="14" type="ORF">FLL45_19935</name>
</gene>
<comment type="caution">
    <text evidence="14">The sequence shown here is derived from an EMBL/GenBank/DDBJ whole genome shotgun (WGS) entry which is preliminary data.</text>
</comment>
<evidence type="ECO:0000256" key="9">
    <source>
        <dbReference type="ARBA" id="ARBA00022748"/>
    </source>
</evidence>
<dbReference type="NCBIfam" id="TIGR03141">
    <property type="entry name" value="cytochro_ccmD"/>
    <property type="match status" value="1"/>
</dbReference>
<evidence type="ECO:0000256" key="5">
    <source>
        <dbReference type="ARBA" id="ARBA00022448"/>
    </source>
</evidence>
<evidence type="ECO:0000256" key="3">
    <source>
        <dbReference type="ARBA" id="ARBA00008741"/>
    </source>
</evidence>
<accession>A0A545T2I8</accession>
<evidence type="ECO:0000256" key="6">
    <source>
        <dbReference type="ARBA" id="ARBA00022475"/>
    </source>
</evidence>
<dbReference type="EMBL" id="VIKR01000006">
    <property type="protein sequence ID" value="TQV71428.1"/>
    <property type="molecule type" value="Genomic_DNA"/>
</dbReference>
<evidence type="ECO:0000256" key="10">
    <source>
        <dbReference type="ARBA" id="ARBA00022989"/>
    </source>
</evidence>
<evidence type="ECO:0000256" key="4">
    <source>
        <dbReference type="ARBA" id="ARBA00016461"/>
    </source>
</evidence>
<reference evidence="14 15" key="1">
    <citation type="submission" date="2019-06" db="EMBL/GenBank/DDBJ databases">
        <title>Draft genome of Aliikangiella marina GYP-15.</title>
        <authorList>
            <person name="Wang G."/>
        </authorList>
    </citation>
    <scope>NUCLEOTIDE SEQUENCE [LARGE SCALE GENOMIC DNA]</scope>
    <source>
        <strain evidence="14 15">GYP-15</strain>
    </source>
</reference>
<feature type="compositionally biased region" description="Polar residues" evidence="13">
    <location>
        <begin position="65"/>
        <end position="80"/>
    </location>
</feature>
<keyword evidence="8 12" id="KW-0812">Transmembrane</keyword>
<keyword evidence="11 12" id="KW-0472">Membrane</keyword>
<comment type="subcellular location">
    <subcellularLocation>
        <location evidence="2 12">Cell inner membrane</location>
        <topology evidence="2 12">Single-pass membrane protein</topology>
    </subcellularLocation>
</comment>
<dbReference type="Pfam" id="PF04995">
    <property type="entry name" value="CcmD"/>
    <property type="match status" value="1"/>
</dbReference>
<dbReference type="InterPro" id="IPR007078">
    <property type="entry name" value="Haem_export_protD_CcmD"/>
</dbReference>
<keyword evidence="10 12" id="KW-1133">Transmembrane helix</keyword>